<dbReference type="EMBL" id="CP001896">
    <property type="protein sequence ID" value="ADC62769.1"/>
    <property type="molecule type" value="Genomic_DNA"/>
</dbReference>
<gene>
    <name evidence="11" type="ordered locus">Alvin_1844</name>
</gene>
<name>D3RUB0_ALLVD</name>
<dbReference type="AlphaFoldDB" id="D3RUB0"/>
<feature type="transmembrane region" description="Helical" evidence="8">
    <location>
        <begin position="182"/>
        <end position="202"/>
    </location>
</feature>
<dbReference type="KEGG" id="alv:Alvin_1844"/>
<keyword evidence="2" id="KW-0813">Transport</keyword>
<dbReference type="PANTHER" id="PTHR24221:SF402">
    <property type="entry name" value="IRON-SULFUR CLUSTERS TRANSPORTER ABCB7, MITOCHONDRIAL"/>
    <property type="match status" value="1"/>
</dbReference>
<sequence>MKTQGQMNRIFATERPHDDRRDWRNLRGMLPYLWEFRGRAALAIGCLVLAKVANVGVPLILKDIVDAFQEPSAQMLILPVSLLLAYGALKLSASLFNELRDVVFARVRYRAMRRLSTRVLEHLHRLSLRYHLERQSGAVSRDLERGTRSVSTIFNYLVFSVLPVAVEFGLVAAIMIGRYDPSFVLVTFGTVVVYFAFTFAITEWRMDYRHRMNHLDSQANTQAFDSLINYETVKYFGNEQLELKRYDDTLAEWEEMAVASQTSMSVLNFGQGAIIAIGVTLIMTLAAQGVVDGSLSVGDLVLVNALMLQLFIPLGFLGIVYRQIKYALADMDLVFKLLERRPEIQDRTEAKPLVLSEGAIRFEQVDFHYQPERPILHGIDFAIEPGQKLAVVGHSGAGKSTLSRLLFRFYEVTGGRILIDGQDIRDVTQESLRAAIGIVPQDTVLFNESIYYNLAYGRPDAGRAEIERAAEMAHIRTFIESLPDGWNTVVGERGLKLSGGEKQRVAIARAILKRPRILIFDEATSSLDSHTEQAIQQTLAEVAENHTTLVIAHRLSTVVDADRILVLEQGRIREQGRHRELLEAGGHYAAMWELQLREGQMPVGSTDRQNSADIGP</sequence>
<dbReference type="GO" id="GO:0006879">
    <property type="term" value="P:intracellular iron ion homeostasis"/>
    <property type="evidence" value="ECO:0007669"/>
    <property type="project" value="TreeGrafter"/>
</dbReference>
<evidence type="ECO:0000259" key="10">
    <source>
        <dbReference type="PROSITE" id="PS50929"/>
    </source>
</evidence>
<dbReference type="CDD" id="cd18582">
    <property type="entry name" value="ABC_6TM_ATM1_ABCB7"/>
    <property type="match status" value="1"/>
</dbReference>
<keyword evidence="7 8" id="KW-0472">Membrane</keyword>
<dbReference type="Gene3D" id="1.20.1560.10">
    <property type="entry name" value="ABC transporter type 1, transmembrane domain"/>
    <property type="match status" value="1"/>
</dbReference>
<keyword evidence="3 8" id="KW-0812">Transmembrane</keyword>
<keyword evidence="12" id="KW-1185">Reference proteome</keyword>
<dbReference type="Gene3D" id="3.40.50.300">
    <property type="entry name" value="P-loop containing nucleotide triphosphate hydrolases"/>
    <property type="match status" value="1"/>
</dbReference>
<dbReference type="PROSITE" id="PS00211">
    <property type="entry name" value="ABC_TRANSPORTER_1"/>
    <property type="match status" value="1"/>
</dbReference>
<dbReference type="eggNOG" id="COG5265">
    <property type="taxonomic scope" value="Bacteria"/>
</dbReference>
<dbReference type="Pfam" id="PF00005">
    <property type="entry name" value="ABC_tran"/>
    <property type="match status" value="1"/>
</dbReference>
<dbReference type="STRING" id="572477.Alvin_1844"/>
<dbReference type="HOGENOM" id="CLU_000604_84_1_6"/>
<keyword evidence="4" id="KW-0547">Nucleotide-binding</keyword>
<dbReference type="GO" id="GO:0140359">
    <property type="term" value="F:ABC-type transporter activity"/>
    <property type="evidence" value="ECO:0007669"/>
    <property type="project" value="InterPro"/>
</dbReference>
<reference evidence="11 12" key="1">
    <citation type="journal article" date="2011" name="Stand. Genomic Sci.">
        <title>Complete genome sequence of Allochromatium vinosum DSM 180(T).</title>
        <authorList>
            <person name="Weissgerber T."/>
            <person name="Zigann R."/>
            <person name="Bruce D."/>
            <person name="Chang Y.J."/>
            <person name="Detter J.C."/>
            <person name="Han C."/>
            <person name="Hauser L."/>
            <person name="Jeffries C.D."/>
            <person name="Land M."/>
            <person name="Munk A.C."/>
            <person name="Tapia R."/>
            <person name="Dahl C."/>
        </authorList>
    </citation>
    <scope>NUCLEOTIDE SEQUENCE [LARGE SCALE GENOMIC DNA]</scope>
    <source>
        <strain evidence="12">ATCC 17899 / DSM 180 / NBRC 103801 / NCIMB 10441 / D</strain>
    </source>
</reference>
<keyword evidence="5" id="KW-0067">ATP-binding</keyword>
<dbReference type="InterPro" id="IPR017871">
    <property type="entry name" value="ABC_transporter-like_CS"/>
</dbReference>
<dbReference type="InterPro" id="IPR027417">
    <property type="entry name" value="P-loop_NTPase"/>
</dbReference>
<dbReference type="SMART" id="SM00382">
    <property type="entry name" value="AAA"/>
    <property type="match status" value="1"/>
</dbReference>
<dbReference type="InterPro" id="IPR003439">
    <property type="entry name" value="ABC_transporter-like_ATP-bd"/>
</dbReference>
<evidence type="ECO:0000256" key="3">
    <source>
        <dbReference type="ARBA" id="ARBA00022692"/>
    </source>
</evidence>
<dbReference type="InterPro" id="IPR039421">
    <property type="entry name" value="Type_1_exporter"/>
</dbReference>
<dbReference type="SUPFAM" id="SSF52540">
    <property type="entry name" value="P-loop containing nucleoside triphosphate hydrolases"/>
    <property type="match status" value="1"/>
</dbReference>
<dbReference type="FunFam" id="3.40.50.300:FF:000186">
    <property type="entry name" value="ATP-binding cassette sub-family B member 7, mitochondrial"/>
    <property type="match status" value="1"/>
</dbReference>
<organism evidence="11 12">
    <name type="scientific">Allochromatium vinosum (strain ATCC 17899 / DSM 180 / NBRC 103801 / NCIMB 10441 / D)</name>
    <name type="common">Chromatium vinosum</name>
    <dbReference type="NCBI Taxonomy" id="572477"/>
    <lineage>
        <taxon>Bacteria</taxon>
        <taxon>Pseudomonadati</taxon>
        <taxon>Pseudomonadota</taxon>
        <taxon>Gammaproteobacteria</taxon>
        <taxon>Chromatiales</taxon>
        <taxon>Chromatiaceae</taxon>
        <taxon>Allochromatium</taxon>
    </lineage>
</organism>
<evidence type="ECO:0000256" key="7">
    <source>
        <dbReference type="ARBA" id="ARBA00023136"/>
    </source>
</evidence>
<dbReference type="InterPro" id="IPR003593">
    <property type="entry name" value="AAA+_ATPase"/>
</dbReference>
<comment type="subcellular location">
    <subcellularLocation>
        <location evidence="1">Cell membrane</location>
        <topology evidence="1">Multi-pass membrane protein</topology>
    </subcellularLocation>
</comment>
<dbReference type="GO" id="GO:0005886">
    <property type="term" value="C:plasma membrane"/>
    <property type="evidence" value="ECO:0007669"/>
    <property type="project" value="UniProtKB-SubCell"/>
</dbReference>
<proteinExistence type="predicted"/>
<feature type="transmembrane region" description="Helical" evidence="8">
    <location>
        <begin position="153"/>
        <end position="176"/>
    </location>
</feature>
<dbReference type="PROSITE" id="PS50929">
    <property type="entry name" value="ABC_TM1F"/>
    <property type="match status" value="1"/>
</dbReference>
<feature type="transmembrane region" description="Helical" evidence="8">
    <location>
        <begin position="73"/>
        <end position="91"/>
    </location>
</feature>
<dbReference type="InterPro" id="IPR036640">
    <property type="entry name" value="ABC1_TM_sf"/>
</dbReference>
<keyword evidence="6 8" id="KW-1133">Transmembrane helix</keyword>
<evidence type="ECO:0000256" key="6">
    <source>
        <dbReference type="ARBA" id="ARBA00022989"/>
    </source>
</evidence>
<dbReference type="InterPro" id="IPR011527">
    <property type="entry name" value="ABC1_TM_dom"/>
</dbReference>
<evidence type="ECO:0000256" key="2">
    <source>
        <dbReference type="ARBA" id="ARBA00022448"/>
    </source>
</evidence>
<evidence type="ECO:0000256" key="5">
    <source>
        <dbReference type="ARBA" id="ARBA00022840"/>
    </source>
</evidence>
<feature type="transmembrane region" description="Helical" evidence="8">
    <location>
        <begin position="266"/>
        <end position="288"/>
    </location>
</feature>
<feature type="domain" description="ABC transmembrane type-1" evidence="10">
    <location>
        <begin position="41"/>
        <end position="324"/>
    </location>
</feature>
<evidence type="ECO:0000256" key="8">
    <source>
        <dbReference type="SAM" id="Phobius"/>
    </source>
</evidence>
<evidence type="ECO:0000313" key="11">
    <source>
        <dbReference type="EMBL" id="ADC62769.1"/>
    </source>
</evidence>
<dbReference type="GO" id="GO:0005524">
    <property type="term" value="F:ATP binding"/>
    <property type="evidence" value="ECO:0007669"/>
    <property type="project" value="UniProtKB-KW"/>
</dbReference>
<dbReference type="PANTHER" id="PTHR24221">
    <property type="entry name" value="ATP-BINDING CASSETTE SUB-FAMILY B"/>
    <property type="match status" value="1"/>
</dbReference>
<evidence type="ECO:0000256" key="1">
    <source>
        <dbReference type="ARBA" id="ARBA00004651"/>
    </source>
</evidence>
<evidence type="ECO:0000313" key="12">
    <source>
        <dbReference type="Proteomes" id="UP000001441"/>
    </source>
</evidence>
<protein>
    <submittedName>
        <fullName evidence="11">ABC transporter related protein</fullName>
    </submittedName>
</protein>
<dbReference type="Pfam" id="PF00664">
    <property type="entry name" value="ABC_membrane"/>
    <property type="match status" value="1"/>
</dbReference>
<dbReference type="Proteomes" id="UP000001441">
    <property type="component" value="Chromosome"/>
</dbReference>
<dbReference type="SUPFAM" id="SSF90123">
    <property type="entry name" value="ABC transporter transmembrane region"/>
    <property type="match status" value="1"/>
</dbReference>
<feature type="domain" description="ABC transporter" evidence="9">
    <location>
        <begin position="360"/>
        <end position="594"/>
    </location>
</feature>
<feature type="transmembrane region" description="Helical" evidence="8">
    <location>
        <begin position="300"/>
        <end position="321"/>
    </location>
</feature>
<dbReference type="GO" id="GO:0016887">
    <property type="term" value="F:ATP hydrolysis activity"/>
    <property type="evidence" value="ECO:0007669"/>
    <property type="project" value="InterPro"/>
</dbReference>
<evidence type="ECO:0000259" key="9">
    <source>
        <dbReference type="PROSITE" id="PS50893"/>
    </source>
</evidence>
<accession>D3RUB0</accession>
<dbReference type="CDD" id="cd03253">
    <property type="entry name" value="ABCC_ATM1_transporter"/>
    <property type="match status" value="1"/>
</dbReference>
<feature type="transmembrane region" description="Helical" evidence="8">
    <location>
        <begin position="40"/>
        <end position="61"/>
    </location>
</feature>
<dbReference type="PROSITE" id="PS50893">
    <property type="entry name" value="ABC_TRANSPORTER_2"/>
    <property type="match status" value="1"/>
</dbReference>
<evidence type="ECO:0000256" key="4">
    <source>
        <dbReference type="ARBA" id="ARBA00022741"/>
    </source>
</evidence>